<organism evidence="2 3">
    <name type="scientific">Clonorchis sinensis</name>
    <name type="common">Chinese liver fluke</name>
    <dbReference type="NCBI Taxonomy" id="79923"/>
    <lineage>
        <taxon>Eukaryota</taxon>
        <taxon>Metazoa</taxon>
        <taxon>Spiralia</taxon>
        <taxon>Lophotrochozoa</taxon>
        <taxon>Platyhelminthes</taxon>
        <taxon>Trematoda</taxon>
        <taxon>Digenea</taxon>
        <taxon>Opisthorchiida</taxon>
        <taxon>Opisthorchiata</taxon>
        <taxon>Opisthorchiidae</taxon>
        <taxon>Clonorchis</taxon>
    </lineage>
</organism>
<dbReference type="AlphaFoldDB" id="A0A8T1MDX4"/>
<dbReference type="EMBL" id="NIRI02000042">
    <property type="protein sequence ID" value="KAG5446911.1"/>
    <property type="molecule type" value="Genomic_DNA"/>
</dbReference>
<protein>
    <submittedName>
        <fullName evidence="2">Uncharacterized protein</fullName>
    </submittedName>
</protein>
<comment type="caution">
    <text evidence="2">The sequence shown here is derived from an EMBL/GenBank/DDBJ whole genome shotgun (WGS) entry which is preliminary data.</text>
</comment>
<reference evidence="2 3" key="1">
    <citation type="journal article" date="2018" name="Biotechnol. Adv.">
        <title>Improved genomic resources and new bioinformatic workflow for the carcinogenic parasite Clonorchis sinensis: Biotechnological implications.</title>
        <authorList>
            <person name="Wang D."/>
            <person name="Korhonen P.K."/>
            <person name="Gasser R.B."/>
            <person name="Young N.D."/>
        </authorList>
    </citation>
    <scope>NUCLEOTIDE SEQUENCE [LARGE SCALE GENOMIC DNA]</scope>
    <source>
        <strain evidence="2">Cs-k2</strain>
    </source>
</reference>
<proteinExistence type="predicted"/>
<evidence type="ECO:0000313" key="3">
    <source>
        <dbReference type="Proteomes" id="UP000286415"/>
    </source>
</evidence>
<evidence type="ECO:0000256" key="1">
    <source>
        <dbReference type="SAM" id="SignalP"/>
    </source>
</evidence>
<accession>A0A8T1MDX4</accession>
<feature type="chain" id="PRO_5035814582" evidence="1">
    <location>
        <begin position="22"/>
        <end position="121"/>
    </location>
</feature>
<name>A0A8T1MDX4_CLOSI</name>
<feature type="signal peptide" evidence="1">
    <location>
        <begin position="1"/>
        <end position="21"/>
    </location>
</feature>
<keyword evidence="1" id="KW-0732">Signal</keyword>
<evidence type="ECO:0000313" key="2">
    <source>
        <dbReference type="EMBL" id="KAG5446911.1"/>
    </source>
</evidence>
<reference evidence="2 3" key="2">
    <citation type="journal article" date="2021" name="Genomics">
        <title>High-quality reference genome for Clonorchis sinensis.</title>
        <authorList>
            <person name="Young N.D."/>
            <person name="Stroehlein A.J."/>
            <person name="Kinkar L."/>
            <person name="Wang T."/>
            <person name="Sohn W.M."/>
            <person name="Chang B.C.H."/>
            <person name="Kaur P."/>
            <person name="Weisz D."/>
            <person name="Dudchenko O."/>
            <person name="Aiden E.L."/>
            <person name="Korhonen P.K."/>
            <person name="Gasser R.B."/>
        </authorList>
    </citation>
    <scope>NUCLEOTIDE SEQUENCE [LARGE SCALE GENOMIC DNA]</scope>
    <source>
        <strain evidence="2">Cs-k2</strain>
    </source>
</reference>
<dbReference type="Proteomes" id="UP000286415">
    <property type="component" value="Unassembled WGS sequence"/>
</dbReference>
<sequence>MHHLCGMCLLFTNETTILILAYQIGLHFTYSQQDGVYRWCNRTSTNAHHLDINFGIAGGNNQVIEMFWYWLAFSNSWTPESSYSENRSKDFIFPIGLEESNTKIATSSIHDYLPRSYKYKA</sequence>
<gene>
    <name evidence="2" type="ORF">CSKR_200333</name>
</gene>
<keyword evidence="3" id="KW-1185">Reference proteome</keyword>